<dbReference type="InterPro" id="IPR017500">
    <property type="entry name" value="Phage_infect_YhgE_N"/>
</dbReference>
<evidence type="ECO:0000256" key="5">
    <source>
        <dbReference type="SAM" id="MobiDB-lite"/>
    </source>
</evidence>
<evidence type="ECO:0000256" key="1">
    <source>
        <dbReference type="ARBA" id="ARBA00004141"/>
    </source>
</evidence>
<feature type="transmembrane region" description="Helical" evidence="6">
    <location>
        <begin position="744"/>
        <end position="763"/>
    </location>
</feature>
<proteinExistence type="predicted"/>
<dbReference type="InterPro" id="IPR017501">
    <property type="entry name" value="Phage_infect_YhgE_C"/>
</dbReference>
<dbReference type="OrthoDB" id="9811483at2"/>
<dbReference type="NCBIfam" id="TIGR03061">
    <property type="entry name" value="pip_yhgE_Nterm"/>
    <property type="match status" value="1"/>
</dbReference>
<comment type="caution">
    <text evidence="8">The sequence shown here is derived from an EMBL/GenBank/DDBJ whole genome shotgun (WGS) entry which is preliminary data.</text>
</comment>
<feature type="transmembrane region" description="Helical" evidence="6">
    <location>
        <begin position="21"/>
        <end position="42"/>
    </location>
</feature>
<accession>A0A7C8FIM4</accession>
<name>A0A7C8FIM4_9MICO</name>
<dbReference type="Proteomes" id="UP000481339">
    <property type="component" value="Unassembled WGS sequence"/>
</dbReference>
<feature type="transmembrane region" description="Helical" evidence="6">
    <location>
        <begin position="798"/>
        <end position="820"/>
    </location>
</feature>
<dbReference type="Pfam" id="PF12698">
    <property type="entry name" value="ABC2_membrane_3"/>
    <property type="match status" value="2"/>
</dbReference>
<keyword evidence="3 6" id="KW-1133">Transmembrane helix</keyword>
<evidence type="ECO:0000256" key="2">
    <source>
        <dbReference type="ARBA" id="ARBA00022692"/>
    </source>
</evidence>
<dbReference type="InterPro" id="IPR051328">
    <property type="entry name" value="T7SS_ABC-Transporter"/>
</dbReference>
<dbReference type="PANTHER" id="PTHR43077:SF5">
    <property type="entry name" value="PHAGE INFECTION PROTEIN"/>
    <property type="match status" value="1"/>
</dbReference>
<keyword evidence="4 6" id="KW-0472">Membrane</keyword>
<dbReference type="RefSeq" id="WP_158036110.1">
    <property type="nucleotide sequence ID" value="NZ_BAAAZV010000017.1"/>
</dbReference>
<dbReference type="PANTHER" id="PTHR43077">
    <property type="entry name" value="TRANSPORT PERMEASE YVFS-RELATED"/>
    <property type="match status" value="1"/>
</dbReference>
<evidence type="ECO:0000256" key="4">
    <source>
        <dbReference type="ARBA" id="ARBA00023136"/>
    </source>
</evidence>
<feature type="domain" description="ABC-2 type transporter transmembrane" evidence="7">
    <location>
        <begin position="606"/>
        <end position="817"/>
    </location>
</feature>
<reference evidence="8 9" key="1">
    <citation type="submission" date="2019-09" db="EMBL/GenBank/DDBJ databases">
        <title>Phylogeny of genus Pseudoclavibacter and closely related genus.</title>
        <authorList>
            <person name="Li Y."/>
        </authorList>
    </citation>
    <scope>NUCLEOTIDE SEQUENCE [LARGE SCALE GENOMIC DNA]</scope>
    <source>
        <strain evidence="8 9">JCM 16921</strain>
    </source>
</reference>
<dbReference type="Gene3D" id="1.10.287.950">
    <property type="entry name" value="Methyl-accepting chemotaxis protein"/>
    <property type="match status" value="1"/>
</dbReference>
<dbReference type="SUPFAM" id="SSF101967">
    <property type="entry name" value="Adhesin YadA, collagen-binding domain"/>
    <property type="match status" value="2"/>
</dbReference>
<dbReference type="NCBIfam" id="TIGR03062">
    <property type="entry name" value="pip_yhgE_Cterm"/>
    <property type="match status" value="1"/>
</dbReference>
<dbReference type="AlphaFoldDB" id="A0A7C8FIM4"/>
<feature type="domain" description="ABC-2 type transporter transmembrane" evidence="7">
    <location>
        <begin position="23"/>
        <end position="162"/>
    </location>
</feature>
<evidence type="ECO:0000313" key="8">
    <source>
        <dbReference type="EMBL" id="KAB1632332.1"/>
    </source>
</evidence>
<keyword evidence="9" id="KW-1185">Reference proteome</keyword>
<dbReference type="EMBL" id="WBKA01000003">
    <property type="protein sequence ID" value="KAB1632332.1"/>
    <property type="molecule type" value="Genomic_DNA"/>
</dbReference>
<dbReference type="InterPro" id="IPR013525">
    <property type="entry name" value="ABC2_TM"/>
</dbReference>
<feature type="transmembrane region" description="Helical" evidence="6">
    <location>
        <begin position="713"/>
        <end position="737"/>
    </location>
</feature>
<evidence type="ECO:0000313" key="9">
    <source>
        <dbReference type="Proteomes" id="UP000481339"/>
    </source>
</evidence>
<evidence type="ECO:0000256" key="6">
    <source>
        <dbReference type="SAM" id="Phobius"/>
    </source>
</evidence>
<dbReference type="InterPro" id="IPR011049">
    <property type="entry name" value="Serralysin-like_metalloprot_C"/>
</dbReference>
<sequence>MSVFSPGTELKRMTRGRLPKVALVVLLFIPLIYGALYLWAFWAPTDRMSDLPVALVNEDQAATASDGTEVSAGDDLVDTLLDRRDLDWHLTDADDAQDGMSNGGYYFAVTIPEDFSQRIASLDTDAQTAEIEVDYNDTNSFLADTLGKQAMKQVRDTLAETVSQEQADKVLVGVNKLSDGIRDAADAADEVNDGAQQLKDGNTQLADGATTLTAGLGDLADGTASLADGAGQVAQGAQTAQNGSQQLAAGAGQLSSGAAQASSGVAALQSGATAFASGMSTESQGLAQLNQKVNGEASTEASNMPVWQAAQELSDGASKVSSGVNTLSETLETQRKTLQDNPDLQKADEAITQARKQIHSTNPDFPVEPNKDMSGLSDQSDLISALVTIPDTEIPQANKISLLEAIEATGKANSAIATLQQADAGITTVQPGQTSSLKDGANGLAEGAAALQRATGSQATDPEACTAAVSSAENAGSTPKLTDTVCALSNGAATLNASFGTKTDTSSDTLLGGINQLASGTTQLAAGSDTLATNLNQLVAGLGTLSDGSSQVASGADQLNTGAESAESGSAQLADGAQQASDGATQLADGTQEFSDTVSDGAAEAPDYSDGQTQSMSETIANAVSLAETTHNAVQGFGEGFAPFFIALATFVGALITWLILRPLPSRPLAVGASGLRTVLNGFVPASVLGLGQVIIMLAVLVWGIGVRPTHPIAMALFVLLTTFAFLTFQQMLIIVFGSAPGRVVALVLLMFQLSSSGGTYPVETTPKFFWWIHPYMPASYVVDGLRPLIGGGVDGRFWVALVFMSGLFLISLLISAIAAQAQRVWTVGRLHPEITI</sequence>
<protein>
    <submittedName>
        <fullName evidence="8">YhgE/Pip domain-containing protein</fullName>
    </submittedName>
</protein>
<dbReference type="GO" id="GO:0140359">
    <property type="term" value="F:ABC-type transporter activity"/>
    <property type="evidence" value="ECO:0007669"/>
    <property type="project" value="InterPro"/>
</dbReference>
<feature type="transmembrane region" description="Helical" evidence="6">
    <location>
        <begin position="682"/>
        <end position="707"/>
    </location>
</feature>
<gene>
    <name evidence="8" type="ORF">F8O02_04790</name>
</gene>
<dbReference type="Gene3D" id="3.40.1710.10">
    <property type="entry name" value="abc type-2 transporter like domain"/>
    <property type="match status" value="1"/>
</dbReference>
<feature type="compositionally biased region" description="Polar residues" evidence="5">
    <location>
        <begin position="550"/>
        <end position="571"/>
    </location>
</feature>
<evidence type="ECO:0000256" key="3">
    <source>
        <dbReference type="ARBA" id="ARBA00022989"/>
    </source>
</evidence>
<dbReference type="GO" id="GO:0016020">
    <property type="term" value="C:membrane"/>
    <property type="evidence" value="ECO:0007669"/>
    <property type="project" value="UniProtKB-SubCell"/>
</dbReference>
<dbReference type="NCBIfam" id="TIGR03057">
    <property type="entry name" value="xxxLxxG_by_4"/>
    <property type="match status" value="7"/>
</dbReference>
<comment type="subcellular location">
    <subcellularLocation>
        <location evidence="1">Membrane</location>
        <topology evidence="1">Multi-pass membrane protein</topology>
    </subcellularLocation>
</comment>
<dbReference type="InterPro" id="IPR023908">
    <property type="entry name" value="xxxLxxG_rpt"/>
</dbReference>
<organism evidence="8 9">
    <name type="scientific">Pseudoclavibacter caeni</name>
    <dbReference type="NCBI Taxonomy" id="908846"/>
    <lineage>
        <taxon>Bacteria</taxon>
        <taxon>Bacillati</taxon>
        <taxon>Actinomycetota</taxon>
        <taxon>Actinomycetes</taxon>
        <taxon>Micrococcales</taxon>
        <taxon>Microbacteriaceae</taxon>
        <taxon>Pseudoclavibacter</taxon>
    </lineage>
</organism>
<keyword evidence="2 6" id="KW-0812">Transmembrane</keyword>
<feature type="region of interest" description="Disordered" evidence="5">
    <location>
        <begin position="550"/>
        <end position="585"/>
    </location>
</feature>
<feature type="transmembrane region" description="Helical" evidence="6">
    <location>
        <begin position="641"/>
        <end position="661"/>
    </location>
</feature>
<evidence type="ECO:0000259" key="7">
    <source>
        <dbReference type="Pfam" id="PF12698"/>
    </source>
</evidence>